<accession>A0A1J1LKZ1</accession>
<proteinExistence type="predicted"/>
<reference evidence="2" key="1">
    <citation type="submission" date="2015-10" db="EMBL/GenBank/DDBJ databases">
        <authorList>
            <person name="Regsiter A."/>
            <person name="william w."/>
        </authorList>
    </citation>
    <scope>NUCLEOTIDE SEQUENCE [LARGE SCALE GENOMIC DNA]</scope>
</reference>
<dbReference type="RefSeq" id="WP_186440393.1">
    <property type="nucleotide sequence ID" value="NZ_LN889802.1"/>
</dbReference>
<dbReference type="STRING" id="671072.PL9214500431"/>
<protein>
    <submittedName>
        <fullName evidence="1">Uncharacterized protein</fullName>
    </submittedName>
</protein>
<dbReference type="Proteomes" id="UP000184315">
    <property type="component" value="Unassembled WGS sequence"/>
</dbReference>
<dbReference type="EMBL" id="CZDF01000156">
    <property type="protein sequence ID" value="CUR33184.1"/>
    <property type="molecule type" value="Genomic_DNA"/>
</dbReference>
<organism evidence="1 2">
    <name type="scientific">Planktothrix tepida PCC 9214</name>
    <dbReference type="NCBI Taxonomy" id="671072"/>
    <lineage>
        <taxon>Bacteria</taxon>
        <taxon>Bacillati</taxon>
        <taxon>Cyanobacteriota</taxon>
        <taxon>Cyanophyceae</taxon>
        <taxon>Oscillatoriophycideae</taxon>
        <taxon>Oscillatoriales</taxon>
        <taxon>Microcoleaceae</taxon>
        <taxon>Planktothrix</taxon>
    </lineage>
</organism>
<name>A0A1J1LKZ1_9CYAN</name>
<sequence>MSNELNVHPEAEPGDDDLLNLAAVQTLLNGGIVYAVPPDSVPDEARLAAVFRY</sequence>
<evidence type="ECO:0000313" key="1">
    <source>
        <dbReference type="EMBL" id="CUR33184.1"/>
    </source>
</evidence>
<evidence type="ECO:0000313" key="2">
    <source>
        <dbReference type="Proteomes" id="UP000184315"/>
    </source>
</evidence>
<dbReference type="AlphaFoldDB" id="A0A1J1LKZ1"/>
<keyword evidence="2" id="KW-1185">Reference proteome</keyword>
<gene>
    <name evidence="1" type="ORF">PL9214500431</name>
</gene>